<accession>A0AAD5QUT7</accession>
<dbReference type="AlphaFoldDB" id="A0AAD5QUT7"/>
<protein>
    <submittedName>
        <fullName evidence="2">Uncharacterized protein</fullName>
    </submittedName>
</protein>
<organism evidence="2 3">
    <name type="scientific">Parelaphostrongylus tenuis</name>
    <name type="common">Meningeal worm</name>
    <dbReference type="NCBI Taxonomy" id="148309"/>
    <lineage>
        <taxon>Eukaryota</taxon>
        <taxon>Metazoa</taxon>
        <taxon>Ecdysozoa</taxon>
        <taxon>Nematoda</taxon>
        <taxon>Chromadorea</taxon>
        <taxon>Rhabditida</taxon>
        <taxon>Rhabditina</taxon>
        <taxon>Rhabditomorpha</taxon>
        <taxon>Strongyloidea</taxon>
        <taxon>Metastrongylidae</taxon>
        <taxon>Parelaphostrongylus</taxon>
    </lineage>
</organism>
<dbReference type="Proteomes" id="UP001196413">
    <property type="component" value="Unassembled WGS sequence"/>
</dbReference>
<feature type="region of interest" description="Disordered" evidence="1">
    <location>
        <begin position="79"/>
        <end position="101"/>
    </location>
</feature>
<dbReference type="EMBL" id="JAHQIW010004423">
    <property type="protein sequence ID" value="KAJ1362349.1"/>
    <property type="molecule type" value="Genomic_DNA"/>
</dbReference>
<evidence type="ECO:0000256" key="1">
    <source>
        <dbReference type="SAM" id="MobiDB-lite"/>
    </source>
</evidence>
<reference evidence="2" key="1">
    <citation type="submission" date="2021-06" db="EMBL/GenBank/DDBJ databases">
        <title>Parelaphostrongylus tenuis whole genome reference sequence.</title>
        <authorList>
            <person name="Garwood T.J."/>
            <person name="Larsen P.A."/>
            <person name="Fountain-Jones N.M."/>
            <person name="Garbe J.R."/>
            <person name="Macchietto M.G."/>
            <person name="Kania S.A."/>
            <person name="Gerhold R.W."/>
            <person name="Richards J.E."/>
            <person name="Wolf T.M."/>
        </authorList>
    </citation>
    <scope>NUCLEOTIDE SEQUENCE</scope>
    <source>
        <strain evidence="2">MNPRO001-30</strain>
        <tissue evidence="2">Meninges</tissue>
    </source>
</reference>
<evidence type="ECO:0000313" key="3">
    <source>
        <dbReference type="Proteomes" id="UP001196413"/>
    </source>
</evidence>
<feature type="region of interest" description="Disordered" evidence="1">
    <location>
        <begin position="1"/>
        <end position="53"/>
    </location>
</feature>
<proteinExistence type="predicted"/>
<feature type="compositionally biased region" description="Basic and acidic residues" evidence="1">
    <location>
        <begin position="8"/>
        <end position="28"/>
    </location>
</feature>
<gene>
    <name evidence="2" type="ORF">KIN20_021872</name>
</gene>
<evidence type="ECO:0000313" key="2">
    <source>
        <dbReference type="EMBL" id="KAJ1362349.1"/>
    </source>
</evidence>
<sequence>MVTTIKTTRYDIPPKDYKEMSDKEERDSSVSAQENENEKTDSVADARQSPLKGYPVVTEAIVTGVHEEVPDHMEYIEKRYEEQSPMVEQSPSHGVPHENIQ</sequence>
<comment type="caution">
    <text evidence="2">The sequence shown here is derived from an EMBL/GenBank/DDBJ whole genome shotgun (WGS) entry which is preliminary data.</text>
</comment>
<name>A0AAD5QUT7_PARTN</name>
<keyword evidence="3" id="KW-1185">Reference proteome</keyword>